<keyword evidence="1" id="KW-0547">Nucleotide-binding</keyword>
<dbReference type="AlphaFoldDB" id="A0A8J7H195"/>
<evidence type="ECO:0000256" key="4">
    <source>
        <dbReference type="ARBA" id="ARBA00022840"/>
    </source>
</evidence>
<dbReference type="PANTHER" id="PTHR47961">
    <property type="entry name" value="DNA POLYMERASE THETA, PUTATIVE (AFU_ORTHOLOGUE AFUA_1G05260)-RELATED"/>
    <property type="match status" value="1"/>
</dbReference>
<dbReference type="EMBL" id="JAEAGR010000003">
    <property type="protein sequence ID" value="MBH1940093.1"/>
    <property type="molecule type" value="Genomic_DNA"/>
</dbReference>
<keyword evidence="4" id="KW-0067">ATP-binding</keyword>
<keyword evidence="3 7" id="KW-0347">Helicase</keyword>
<evidence type="ECO:0000256" key="1">
    <source>
        <dbReference type="ARBA" id="ARBA00022741"/>
    </source>
</evidence>
<name>A0A8J7H195_9FIRM</name>
<accession>A0A8J7H195</accession>
<evidence type="ECO:0000259" key="5">
    <source>
        <dbReference type="PROSITE" id="PS51192"/>
    </source>
</evidence>
<dbReference type="GO" id="GO:0016787">
    <property type="term" value="F:hydrolase activity"/>
    <property type="evidence" value="ECO:0007669"/>
    <property type="project" value="UniProtKB-KW"/>
</dbReference>
<comment type="caution">
    <text evidence="7">The sequence shown here is derived from an EMBL/GenBank/DDBJ whole genome shotgun (WGS) entry which is preliminary data.</text>
</comment>
<dbReference type="Proteomes" id="UP000623269">
    <property type="component" value="Unassembled WGS sequence"/>
</dbReference>
<dbReference type="SMART" id="SM00490">
    <property type="entry name" value="HELICc"/>
    <property type="match status" value="1"/>
</dbReference>
<dbReference type="InterPro" id="IPR011545">
    <property type="entry name" value="DEAD/DEAH_box_helicase_dom"/>
</dbReference>
<dbReference type="InterPro" id="IPR001650">
    <property type="entry name" value="Helicase_C-like"/>
</dbReference>
<organism evidence="7 8">
    <name type="scientific">Mobilitalea sibirica</name>
    <dbReference type="NCBI Taxonomy" id="1462919"/>
    <lineage>
        <taxon>Bacteria</taxon>
        <taxon>Bacillati</taxon>
        <taxon>Bacillota</taxon>
        <taxon>Clostridia</taxon>
        <taxon>Lachnospirales</taxon>
        <taxon>Lachnospiraceae</taxon>
        <taxon>Mobilitalea</taxon>
    </lineage>
</organism>
<dbReference type="PANTHER" id="PTHR47961:SF6">
    <property type="entry name" value="DNA-DIRECTED DNA POLYMERASE"/>
    <property type="match status" value="1"/>
</dbReference>
<dbReference type="InterPro" id="IPR027417">
    <property type="entry name" value="P-loop_NTPase"/>
</dbReference>
<evidence type="ECO:0000256" key="3">
    <source>
        <dbReference type="ARBA" id="ARBA00022806"/>
    </source>
</evidence>
<dbReference type="SUPFAM" id="SSF52540">
    <property type="entry name" value="P-loop containing nucleoside triphosphate hydrolases"/>
    <property type="match status" value="2"/>
</dbReference>
<keyword evidence="2" id="KW-0378">Hydrolase</keyword>
<sequence length="790" mass="92978">MSYLQRLLYCINHFDNSDKLISEMRNLICFLSDNENYRYNEPYRSIIFEAAQKMRTFGYIKGVNKISIDDLASNDIIDIKQQSIQSYYSSSVYPNSILDKRQKDIINLFQELHIKRLLVSAPTSFGKTFLLNEIIYLNKERYKNVLLVFPTVALLNENTERIKKLIEDRNLNYKVINNVYSDVNENDRSIFILTPERTLKILSDKKYLNIDFFFFDEMYKIDEDFNVDEETLNGDEQELQNKKNKILDNRAKAFRIALYILSREVGEYYIAGPYLNINNSKEGMKKYLKENNITCFQVDFEPTMRVEFDAWKKNTTCHHPILGLKHIDIFDNSKLKTIDKIRGVITYIVHNKLGQAILYCSKPAKTIEYSMQIIKELPNDNMIVKKYEDFINHLKKRYGVEKYLNNKRIFTTDYWSLIKILQSGYGIHHGKFPKYIQKEILNMFNNGDINFLFCTSTIIEGVNTNARNVIIINSSVGRNKLTSFALKNIKGRAGRYYHHFIGNVFYLAKEQREIENEKDRELDFSIYSNRRILDVDIDNAEFGSLSEVNKKVKKEREDILNKDKLPDYVFIKNRLYDRKLQEHYLYYLLKNDIFNQFVCIINQSTNIKFILEKKIINTILDTLVVTGIIDEYKGVYYQGVITSYSFKGIVGLLEYQLNNISQPEKQIDSIYLKVFEQIKTVVEYEVPKLLCLFEAIYSCAGEIKGYDMSGFSLSALIRFYELGVMTALGLRLVDYGYPIDTIRELERKFPLLNTMDYEQSRAFIISQKNVIKKALDNYEWNLLKLALKID</sequence>
<dbReference type="PROSITE" id="PS51192">
    <property type="entry name" value="HELICASE_ATP_BIND_1"/>
    <property type="match status" value="1"/>
</dbReference>
<feature type="domain" description="Helicase C-terminal" evidence="6">
    <location>
        <begin position="366"/>
        <end position="543"/>
    </location>
</feature>
<dbReference type="InterPro" id="IPR050474">
    <property type="entry name" value="Hel308_SKI2-like"/>
</dbReference>
<dbReference type="Pfam" id="PF00271">
    <property type="entry name" value="Helicase_C"/>
    <property type="match status" value="1"/>
</dbReference>
<dbReference type="InterPro" id="IPR014001">
    <property type="entry name" value="Helicase_ATP-bd"/>
</dbReference>
<keyword evidence="8" id="KW-1185">Reference proteome</keyword>
<gene>
    <name evidence="7" type="ORF">I5677_04190</name>
</gene>
<dbReference type="GO" id="GO:0005524">
    <property type="term" value="F:ATP binding"/>
    <property type="evidence" value="ECO:0007669"/>
    <property type="project" value="UniProtKB-KW"/>
</dbReference>
<dbReference type="Pfam" id="PF00270">
    <property type="entry name" value="DEAD"/>
    <property type="match status" value="1"/>
</dbReference>
<dbReference type="SMART" id="SM00487">
    <property type="entry name" value="DEXDc"/>
    <property type="match status" value="1"/>
</dbReference>
<dbReference type="PROSITE" id="PS51194">
    <property type="entry name" value="HELICASE_CTER"/>
    <property type="match status" value="1"/>
</dbReference>
<dbReference type="RefSeq" id="WP_197660314.1">
    <property type="nucleotide sequence ID" value="NZ_JAEAGR010000003.1"/>
</dbReference>
<evidence type="ECO:0000256" key="2">
    <source>
        <dbReference type="ARBA" id="ARBA00022801"/>
    </source>
</evidence>
<evidence type="ECO:0000313" key="7">
    <source>
        <dbReference type="EMBL" id="MBH1940093.1"/>
    </source>
</evidence>
<proteinExistence type="predicted"/>
<evidence type="ECO:0000313" key="8">
    <source>
        <dbReference type="Proteomes" id="UP000623269"/>
    </source>
</evidence>
<protein>
    <submittedName>
        <fullName evidence="7">DEAD/DEAH box helicase</fullName>
    </submittedName>
</protein>
<dbReference type="GO" id="GO:0003676">
    <property type="term" value="F:nucleic acid binding"/>
    <property type="evidence" value="ECO:0007669"/>
    <property type="project" value="InterPro"/>
</dbReference>
<dbReference type="GO" id="GO:0004386">
    <property type="term" value="F:helicase activity"/>
    <property type="evidence" value="ECO:0007669"/>
    <property type="project" value="UniProtKB-KW"/>
</dbReference>
<evidence type="ECO:0000259" key="6">
    <source>
        <dbReference type="PROSITE" id="PS51194"/>
    </source>
</evidence>
<reference evidence="7" key="1">
    <citation type="submission" date="2020-12" db="EMBL/GenBank/DDBJ databases">
        <title>M. sibirica DSM 26468T genome.</title>
        <authorList>
            <person name="Thieme N."/>
            <person name="Rettenmaier R."/>
            <person name="Zverlov V."/>
            <person name="Liebl W."/>
        </authorList>
    </citation>
    <scope>NUCLEOTIDE SEQUENCE</scope>
    <source>
        <strain evidence="7">DSM 26468</strain>
    </source>
</reference>
<dbReference type="Gene3D" id="3.40.50.300">
    <property type="entry name" value="P-loop containing nucleotide triphosphate hydrolases"/>
    <property type="match status" value="2"/>
</dbReference>
<feature type="domain" description="Helicase ATP-binding" evidence="5">
    <location>
        <begin position="108"/>
        <end position="258"/>
    </location>
</feature>